<evidence type="ECO:0000313" key="3">
    <source>
        <dbReference type="Proteomes" id="UP000615593"/>
    </source>
</evidence>
<dbReference type="PROSITE" id="PS51257">
    <property type="entry name" value="PROKAR_LIPOPROTEIN"/>
    <property type="match status" value="1"/>
</dbReference>
<protein>
    <recommendedName>
        <fullName evidence="4">Starch-binding associating with outer membrane</fullName>
    </recommendedName>
</protein>
<dbReference type="InterPro" id="IPR011990">
    <property type="entry name" value="TPR-like_helical_dom_sf"/>
</dbReference>
<keyword evidence="3" id="KW-1185">Reference proteome</keyword>
<feature type="signal peptide" evidence="1">
    <location>
        <begin position="1"/>
        <end position="18"/>
    </location>
</feature>
<evidence type="ECO:0008006" key="4">
    <source>
        <dbReference type="Google" id="ProtNLM"/>
    </source>
</evidence>
<sequence>MKKYIIAILFIAVFFSCSDDQFESLNTDPKNPQDVAADFLFTSSTQALGDQMATPNVNLNIFRFISQYWTATTYLDEPNYNIVNRNIPSNHWARIYQNVLFDLEDAKNNVQEGQVISDGPLSEEDAAARIAQIEVLQVYAWQVLVDTFGDIPYESALQGSQNPLPEYSEAEMIYQDLINRLIEADDALANGQGFTDADVIYEGNMNNWRKFSNSVLLRLAMRISESNPTLSQDAANTAIDNGVMTANSDNALIYYQSSPPNTNPLWVDLVQSGRSDYVTANTIVDKLNELEDPRRPFYFDDNLDNGYTGGTYGGSSPYASFTHVGETFLDPAHEGILLDYAEVEFYLAEAAQRGYSSVSDAESHYNAAITASINYWGGSDDDASDYLSQTEVAYDSTNWEELLGTQFWIAMYDNPYQGWNVWRKFDAPEFNLPESSGNPVPLRYTYPITEQNLNTTNYNNAANAIGGDTQQTALFWDVE</sequence>
<dbReference type="GeneID" id="94368769"/>
<dbReference type="RefSeq" id="WP_027883723.1">
    <property type="nucleotide sequence ID" value="NZ_BMWY01000002.1"/>
</dbReference>
<keyword evidence="1" id="KW-0732">Signal</keyword>
<organism evidence="2 3">
    <name type="scientific">Mesonia mobilis</name>
    <dbReference type="NCBI Taxonomy" id="369791"/>
    <lineage>
        <taxon>Bacteria</taxon>
        <taxon>Pseudomonadati</taxon>
        <taxon>Bacteroidota</taxon>
        <taxon>Flavobacteriia</taxon>
        <taxon>Flavobacteriales</taxon>
        <taxon>Flavobacteriaceae</taxon>
        <taxon>Mesonia</taxon>
    </lineage>
</organism>
<gene>
    <name evidence="2" type="ORF">GCM10008088_11040</name>
</gene>
<dbReference type="Proteomes" id="UP000615593">
    <property type="component" value="Unassembled WGS sequence"/>
</dbReference>
<evidence type="ECO:0000256" key="1">
    <source>
        <dbReference type="SAM" id="SignalP"/>
    </source>
</evidence>
<dbReference type="SUPFAM" id="SSF48452">
    <property type="entry name" value="TPR-like"/>
    <property type="match status" value="1"/>
</dbReference>
<name>A0ABQ3BLW0_9FLAO</name>
<comment type="caution">
    <text evidence="2">The sequence shown here is derived from an EMBL/GenBank/DDBJ whole genome shotgun (WGS) entry which is preliminary data.</text>
</comment>
<evidence type="ECO:0000313" key="2">
    <source>
        <dbReference type="EMBL" id="GGZ51013.1"/>
    </source>
</evidence>
<dbReference type="InterPro" id="IPR041662">
    <property type="entry name" value="SusD-like_2"/>
</dbReference>
<reference evidence="3" key="1">
    <citation type="journal article" date="2019" name="Int. J. Syst. Evol. Microbiol.">
        <title>The Global Catalogue of Microorganisms (GCM) 10K type strain sequencing project: providing services to taxonomists for standard genome sequencing and annotation.</title>
        <authorList>
            <consortium name="The Broad Institute Genomics Platform"/>
            <consortium name="The Broad Institute Genome Sequencing Center for Infectious Disease"/>
            <person name="Wu L."/>
            <person name="Ma J."/>
        </authorList>
    </citation>
    <scope>NUCLEOTIDE SEQUENCE [LARGE SCALE GENOMIC DNA]</scope>
    <source>
        <strain evidence="3">KCTC 12708</strain>
    </source>
</reference>
<accession>A0ABQ3BLW0</accession>
<feature type="chain" id="PRO_5047125780" description="Starch-binding associating with outer membrane" evidence="1">
    <location>
        <begin position="19"/>
        <end position="479"/>
    </location>
</feature>
<dbReference type="Gene3D" id="1.25.40.390">
    <property type="match status" value="1"/>
</dbReference>
<dbReference type="Pfam" id="PF12771">
    <property type="entry name" value="SusD-like_2"/>
    <property type="match status" value="1"/>
</dbReference>
<proteinExistence type="predicted"/>
<dbReference type="EMBL" id="BMWY01000002">
    <property type="protein sequence ID" value="GGZ51013.1"/>
    <property type="molecule type" value="Genomic_DNA"/>
</dbReference>